<dbReference type="AlphaFoldDB" id="A0A397PMM4"/>
<dbReference type="EMBL" id="QXDC01000002">
    <property type="protein sequence ID" value="RIA46971.1"/>
    <property type="molecule type" value="Genomic_DNA"/>
</dbReference>
<dbReference type="OrthoDB" id="7872277at2"/>
<sequence length="201" mass="22673">MSGESDARAAKLRVLLGRLQDGQHVQNREMRKALGDSAYAEFESACREQLELRKQLKDKPDEIRDYEAKLKRAIFFENRAKALRGKGSQGASKLARTAETAFEQLYEKLDEIISADRGLSGWFDREVGRDASNASDLSSIDAPRVVTAKSGSGYASGIRSKRDTKIAAIEHEIDRIENPVSDDELQDDMQRRLERLWARKS</sequence>
<comment type="caution">
    <text evidence="1">The sequence shown here is derived from an EMBL/GenBank/DDBJ whole genome shotgun (WGS) entry which is preliminary data.</text>
</comment>
<reference evidence="1 2" key="1">
    <citation type="submission" date="2018-08" db="EMBL/GenBank/DDBJ databases">
        <title>Genomic Encyclopedia of Type Strains, Phase IV (KMG-IV): sequencing the most valuable type-strain genomes for metagenomic binning, comparative biology and taxonomic classification.</title>
        <authorList>
            <person name="Goeker M."/>
        </authorList>
    </citation>
    <scope>NUCLEOTIDE SEQUENCE [LARGE SCALE GENOMIC DNA]</scope>
    <source>
        <strain evidence="1 2">DSM 25527</strain>
    </source>
</reference>
<organism evidence="1 2">
    <name type="scientific">Hephaestia caeni</name>
    <dbReference type="NCBI Taxonomy" id="645617"/>
    <lineage>
        <taxon>Bacteria</taxon>
        <taxon>Pseudomonadati</taxon>
        <taxon>Pseudomonadota</taxon>
        <taxon>Alphaproteobacteria</taxon>
        <taxon>Sphingomonadales</taxon>
        <taxon>Sphingomonadaceae</taxon>
        <taxon>Hephaestia</taxon>
    </lineage>
</organism>
<dbReference type="RefSeq" id="WP_147373668.1">
    <property type="nucleotide sequence ID" value="NZ_QXDC01000002.1"/>
</dbReference>
<gene>
    <name evidence="1" type="ORF">DFR49_1535</name>
</gene>
<evidence type="ECO:0000313" key="2">
    <source>
        <dbReference type="Proteomes" id="UP000266568"/>
    </source>
</evidence>
<proteinExistence type="predicted"/>
<protein>
    <submittedName>
        <fullName evidence="1">Uncharacterized protein</fullName>
    </submittedName>
</protein>
<name>A0A397PMM4_9SPHN</name>
<evidence type="ECO:0000313" key="1">
    <source>
        <dbReference type="EMBL" id="RIA46971.1"/>
    </source>
</evidence>
<dbReference type="Proteomes" id="UP000266568">
    <property type="component" value="Unassembled WGS sequence"/>
</dbReference>
<accession>A0A397PMM4</accession>
<keyword evidence="2" id="KW-1185">Reference proteome</keyword>